<name>A0A7X6R0Z1_9NOCA</name>
<accession>A0A7X6R0Z1</accession>
<comment type="caution">
    <text evidence="2">The sequence shown here is derived from an EMBL/GenBank/DDBJ whole genome shotgun (WGS) entry which is preliminary data.</text>
</comment>
<feature type="domain" description="DUF4185" evidence="1">
    <location>
        <begin position="14"/>
        <end position="321"/>
    </location>
</feature>
<dbReference type="InterPro" id="IPR025442">
    <property type="entry name" value="DUF4185"/>
</dbReference>
<protein>
    <submittedName>
        <fullName evidence="2">DUF4185 domain-containing protein</fullName>
    </submittedName>
</protein>
<keyword evidence="3" id="KW-1185">Reference proteome</keyword>
<evidence type="ECO:0000313" key="2">
    <source>
        <dbReference type="EMBL" id="NKY24715.1"/>
    </source>
</evidence>
<organism evidence="2 3">
    <name type="scientific">Nocardia gamkensis</name>
    <dbReference type="NCBI Taxonomy" id="352869"/>
    <lineage>
        <taxon>Bacteria</taxon>
        <taxon>Bacillati</taxon>
        <taxon>Actinomycetota</taxon>
        <taxon>Actinomycetes</taxon>
        <taxon>Mycobacteriales</taxon>
        <taxon>Nocardiaceae</taxon>
        <taxon>Nocardia</taxon>
    </lineage>
</organism>
<dbReference type="EMBL" id="JAAXOS010000001">
    <property type="protein sequence ID" value="NKY24715.1"/>
    <property type="molecule type" value="Genomic_DNA"/>
</dbReference>
<proteinExistence type="predicted"/>
<dbReference type="RefSeq" id="WP_084499033.1">
    <property type="nucleotide sequence ID" value="NZ_JAAXOS010000001.1"/>
</dbReference>
<dbReference type="Proteomes" id="UP000540698">
    <property type="component" value="Unassembled WGS sequence"/>
</dbReference>
<evidence type="ECO:0000313" key="3">
    <source>
        <dbReference type="Proteomes" id="UP000540698"/>
    </source>
</evidence>
<gene>
    <name evidence="2" type="ORF">HGB38_00455</name>
</gene>
<dbReference type="AlphaFoldDB" id="A0A7X6R0Z1"/>
<sequence>MPKIKNLNPLPMADIGGSDLFIPFRMPSGEIGYVLGDTFSGTEPRVGGPNWRSPMLLRSDTHDMSWPIEFRSAARDARQLWDYVHDNPQYSTILPCDAITIGGRIYLWVMVTQGLANERWCEIRYSDDNAESWTDTGVRWSTSAYGGKRTMISWERGGDGYVYIISTGGLARNKNMLLWRVRETHAALVDPAAWQGWGWNGQDWGWGRDPGGDPRFGILADGTKLGEIGLRRIQGNWVMSGFDAGAYGAFVKVAARITDNWRTALTYRPVKGSFWAPGGPDIVPRLYGCYVHPDSRFDGAFGMIVSEWAESGIPYRGMQFRIYGVRPAVPIPFAARTVSRELGGSSRATDWPPGT</sequence>
<dbReference type="Pfam" id="PF13810">
    <property type="entry name" value="DUF4185"/>
    <property type="match status" value="1"/>
</dbReference>
<reference evidence="2 3" key="1">
    <citation type="submission" date="2020-04" db="EMBL/GenBank/DDBJ databases">
        <title>MicrobeNet Type strains.</title>
        <authorList>
            <person name="Nicholson A.C."/>
        </authorList>
    </citation>
    <scope>NUCLEOTIDE SEQUENCE [LARGE SCALE GENOMIC DNA]</scope>
    <source>
        <strain evidence="2 3">DSM 44956</strain>
    </source>
</reference>
<evidence type="ECO:0000259" key="1">
    <source>
        <dbReference type="Pfam" id="PF13810"/>
    </source>
</evidence>